<keyword evidence="5 8" id="KW-0479">Metal-binding</keyword>
<dbReference type="CDD" id="cd11059">
    <property type="entry name" value="CYP_fungal"/>
    <property type="match status" value="1"/>
</dbReference>
<dbReference type="Proteomes" id="UP000028524">
    <property type="component" value="Unassembled WGS sequence"/>
</dbReference>
<evidence type="ECO:0000256" key="3">
    <source>
        <dbReference type="ARBA" id="ARBA00010617"/>
    </source>
</evidence>
<evidence type="ECO:0008006" key="12">
    <source>
        <dbReference type="Google" id="ProtNLM"/>
    </source>
</evidence>
<protein>
    <recommendedName>
        <fullName evidence="12">Cytochrome P450</fullName>
    </recommendedName>
</protein>
<dbReference type="SUPFAM" id="SSF48264">
    <property type="entry name" value="Cytochrome P450"/>
    <property type="match status" value="1"/>
</dbReference>
<organism evidence="10 11">
    <name type="scientific">Stachybotrys chlorohalonatus (strain IBT 40285)</name>
    <dbReference type="NCBI Taxonomy" id="1283841"/>
    <lineage>
        <taxon>Eukaryota</taxon>
        <taxon>Fungi</taxon>
        <taxon>Dikarya</taxon>
        <taxon>Ascomycota</taxon>
        <taxon>Pezizomycotina</taxon>
        <taxon>Sordariomycetes</taxon>
        <taxon>Hypocreomycetidae</taxon>
        <taxon>Hypocreales</taxon>
        <taxon>Stachybotryaceae</taxon>
        <taxon>Stachybotrys</taxon>
    </lineage>
</organism>
<dbReference type="InterPro" id="IPR002401">
    <property type="entry name" value="Cyt_P450_E_grp-I"/>
</dbReference>
<dbReference type="Pfam" id="PF00067">
    <property type="entry name" value="p450"/>
    <property type="match status" value="1"/>
</dbReference>
<evidence type="ECO:0000256" key="7">
    <source>
        <dbReference type="ARBA" id="ARBA00023004"/>
    </source>
</evidence>
<name>A0A084QYH6_STAC4</name>
<evidence type="ECO:0000256" key="4">
    <source>
        <dbReference type="ARBA" id="ARBA00022617"/>
    </source>
</evidence>
<sequence>MGVLSTLSQWLTPSGMAAAAVAVVTLRLVVHRFLTDPLRSIPGPEITRWTGLHVRISVLTGRRAAYVHSLHQKYGPVVRTSPHEVDISDVSAAREIHRSSATFTKTSFYHSKGAPQSMFSTRDPQFHTARRRLLGPCFAESSLAMLEPNVLELVRRAVEGIGREAKITGSADVLKWWTLMAMDVIGDLSFGESFGMVERGQKTQFAEDVGNLGAVLPLRTAFPWLIMIGSILPIPLFKDVARSRQRIIAYNSERVARYMEEVQAGTEKTKRTLFASLMRSGSAELSARDLTIEVQSYIAAGTDTTAVTATYLVWAVCRDNKIQEKLVQELKSLPADIEHKHVRNLPYLNHVVEEALRRYGAAPGALPRDVPVGGATLAGTFLPHGTVVSTQGYSIHRDPSIFPDPERFDPGRWENPTKEMKDAFMAFGTGPRGCIGVHLARMELRLAAAMFFRAYPNAKISNQEGMSDANMEETISFLLMPKGHRCLVEVDRDSRVDDLLS</sequence>
<dbReference type="PRINTS" id="PR00463">
    <property type="entry name" value="EP450I"/>
</dbReference>
<dbReference type="PROSITE" id="PS00086">
    <property type="entry name" value="CYTOCHROME_P450"/>
    <property type="match status" value="1"/>
</dbReference>
<dbReference type="InterPro" id="IPR001128">
    <property type="entry name" value="Cyt_P450"/>
</dbReference>
<dbReference type="OMA" id="RICIGVH"/>
<dbReference type="PRINTS" id="PR00385">
    <property type="entry name" value="P450"/>
</dbReference>
<dbReference type="InterPro" id="IPR036396">
    <property type="entry name" value="Cyt_P450_sf"/>
</dbReference>
<dbReference type="HOGENOM" id="CLU_001570_14_2_1"/>
<evidence type="ECO:0000256" key="5">
    <source>
        <dbReference type="ARBA" id="ARBA00022723"/>
    </source>
</evidence>
<evidence type="ECO:0000256" key="1">
    <source>
        <dbReference type="ARBA" id="ARBA00001971"/>
    </source>
</evidence>
<evidence type="ECO:0000256" key="2">
    <source>
        <dbReference type="ARBA" id="ARBA00004685"/>
    </source>
</evidence>
<evidence type="ECO:0000313" key="11">
    <source>
        <dbReference type="Proteomes" id="UP000028524"/>
    </source>
</evidence>
<reference evidence="10 11" key="1">
    <citation type="journal article" date="2014" name="BMC Genomics">
        <title>Comparative genome sequencing reveals chemotype-specific gene clusters in the toxigenic black mold Stachybotrys.</title>
        <authorList>
            <person name="Semeiks J."/>
            <person name="Borek D."/>
            <person name="Otwinowski Z."/>
            <person name="Grishin N.V."/>
        </authorList>
    </citation>
    <scope>NUCLEOTIDE SEQUENCE [LARGE SCALE GENOMIC DNA]</scope>
    <source>
        <strain evidence="10 11">IBT 40285</strain>
    </source>
</reference>
<dbReference type="InParanoid" id="A0A084QYH6"/>
<keyword evidence="11" id="KW-1185">Reference proteome</keyword>
<gene>
    <name evidence="10" type="ORF">S40285_09006</name>
</gene>
<keyword evidence="7 8" id="KW-0408">Iron</keyword>
<keyword evidence="9" id="KW-0503">Monooxygenase</keyword>
<evidence type="ECO:0000256" key="8">
    <source>
        <dbReference type="PIRSR" id="PIRSR602401-1"/>
    </source>
</evidence>
<dbReference type="GO" id="GO:0016705">
    <property type="term" value="F:oxidoreductase activity, acting on paired donors, with incorporation or reduction of molecular oxygen"/>
    <property type="evidence" value="ECO:0007669"/>
    <property type="project" value="InterPro"/>
</dbReference>
<dbReference type="STRING" id="1283841.A0A084QYH6"/>
<dbReference type="GO" id="GO:0020037">
    <property type="term" value="F:heme binding"/>
    <property type="evidence" value="ECO:0007669"/>
    <property type="project" value="InterPro"/>
</dbReference>
<evidence type="ECO:0000256" key="6">
    <source>
        <dbReference type="ARBA" id="ARBA00023002"/>
    </source>
</evidence>
<keyword evidence="4 8" id="KW-0349">Heme</keyword>
<dbReference type="EMBL" id="KL659632">
    <property type="protein sequence ID" value="KFA69011.1"/>
    <property type="molecule type" value="Genomic_DNA"/>
</dbReference>
<dbReference type="GO" id="GO:0004497">
    <property type="term" value="F:monooxygenase activity"/>
    <property type="evidence" value="ECO:0007669"/>
    <property type="project" value="UniProtKB-KW"/>
</dbReference>
<dbReference type="Gene3D" id="1.10.630.10">
    <property type="entry name" value="Cytochrome P450"/>
    <property type="match status" value="1"/>
</dbReference>
<proteinExistence type="inferred from homology"/>
<evidence type="ECO:0000256" key="9">
    <source>
        <dbReference type="RuleBase" id="RU000461"/>
    </source>
</evidence>
<dbReference type="PANTHER" id="PTHR24305">
    <property type="entry name" value="CYTOCHROME P450"/>
    <property type="match status" value="1"/>
</dbReference>
<dbReference type="AlphaFoldDB" id="A0A084QYH6"/>
<accession>A0A084QYH6</accession>
<feature type="binding site" description="axial binding residue" evidence="8">
    <location>
        <position position="434"/>
    </location>
    <ligand>
        <name>heme</name>
        <dbReference type="ChEBI" id="CHEBI:30413"/>
    </ligand>
    <ligandPart>
        <name>Fe</name>
        <dbReference type="ChEBI" id="CHEBI:18248"/>
    </ligandPart>
</feature>
<comment type="cofactor">
    <cofactor evidence="1 8">
        <name>heme</name>
        <dbReference type="ChEBI" id="CHEBI:30413"/>
    </cofactor>
</comment>
<keyword evidence="6 9" id="KW-0560">Oxidoreductase</keyword>
<dbReference type="PANTHER" id="PTHR24305:SF96">
    <property type="entry name" value="CYTOCHROME P450 MONOOXYGENASE STCB-RELATED"/>
    <property type="match status" value="1"/>
</dbReference>
<dbReference type="InterPro" id="IPR050121">
    <property type="entry name" value="Cytochrome_P450_monoxygenase"/>
</dbReference>
<dbReference type="GO" id="GO:0005506">
    <property type="term" value="F:iron ion binding"/>
    <property type="evidence" value="ECO:0007669"/>
    <property type="project" value="InterPro"/>
</dbReference>
<comment type="pathway">
    <text evidence="2">Mycotoxin biosynthesis.</text>
</comment>
<dbReference type="InterPro" id="IPR017972">
    <property type="entry name" value="Cyt_P450_CS"/>
</dbReference>
<evidence type="ECO:0000313" key="10">
    <source>
        <dbReference type="EMBL" id="KFA69011.1"/>
    </source>
</evidence>
<comment type="similarity">
    <text evidence="3 9">Belongs to the cytochrome P450 family.</text>
</comment>
<dbReference type="OrthoDB" id="1470350at2759"/>